<dbReference type="Proteomes" id="UP001327225">
    <property type="component" value="Chromosome"/>
</dbReference>
<evidence type="ECO:0000313" key="2">
    <source>
        <dbReference type="EMBL" id="WQQ27101.1"/>
    </source>
</evidence>
<dbReference type="Gene3D" id="3.40.630.30">
    <property type="match status" value="1"/>
</dbReference>
<keyword evidence="3" id="KW-1185">Reference proteome</keyword>
<evidence type="ECO:0000313" key="3">
    <source>
        <dbReference type="Proteomes" id="UP001327225"/>
    </source>
</evidence>
<dbReference type="PROSITE" id="PS51186">
    <property type="entry name" value="GNAT"/>
    <property type="match status" value="2"/>
</dbReference>
<evidence type="ECO:0000259" key="1">
    <source>
        <dbReference type="PROSITE" id="PS51186"/>
    </source>
</evidence>
<reference evidence="3" key="1">
    <citation type="submission" date="2023-12" db="EMBL/GenBank/DDBJ databases">
        <title>Novel species in genus Nocardioides.</title>
        <authorList>
            <person name="Zhou H."/>
        </authorList>
    </citation>
    <scope>NUCLEOTIDE SEQUENCE [LARGE SCALE GENOMIC DNA]</scope>
    <source>
        <strain evidence="3">HM61</strain>
    </source>
</reference>
<feature type="domain" description="N-acetyltransferase" evidence="1">
    <location>
        <begin position="150"/>
        <end position="294"/>
    </location>
</feature>
<gene>
    <name evidence="2" type="ORF">SHK19_02470</name>
</gene>
<sequence length="294" mass="31496">MEIVTPDPTTYDAMLDLQLARMRRWERAATAGLFTQVDIWAFRNFRAAYAGDELVGWGFTARPHVFPPDWAVLSVTVAAAHEGGGIGSALRAELTTTLPDAAATLVALVDDLDERALSVAKHWGYAVGQHGINSTLDLVDLPEPELPAGVTIEDATGLEFPDEEAVDAMIVDSQTNPEAVENGIRARLADARVEQAELEHPFAVLARVDGAPAAIITGEIKDGVLLIHYTGVGQAFRGRNLGLLLKQAAHLQAAASGATRSYTTNEAGNAGIRHINAKLGYQVVAGDYRVRRAR</sequence>
<dbReference type="EMBL" id="CP141059">
    <property type="protein sequence ID" value="WQQ27101.1"/>
    <property type="molecule type" value="Genomic_DNA"/>
</dbReference>
<protein>
    <recommendedName>
        <fullName evidence="1">N-acetyltransferase domain-containing protein</fullName>
    </recommendedName>
</protein>
<name>A0ABZ0ZS09_9ACTN</name>
<dbReference type="InterPro" id="IPR016181">
    <property type="entry name" value="Acyl_CoA_acyltransferase"/>
</dbReference>
<accession>A0ABZ0ZS09</accession>
<organism evidence="2 3">
    <name type="scientific">Nocardioides bizhenqiangii</name>
    <dbReference type="NCBI Taxonomy" id="3095076"/>
    <lineage>
        <taxon>Bacteria</taxon>
        <taxon>Bacillati</taxon>
        <taxon>Actinomycetota</taxon>
        <taxon>Actinomycetes</taxon>
        <taxon>Propionibacteriales</taxon>
        <taxon>Nocardioidaceae</taxon>
        <taxon>Nocardioides</taxon>
    </lineage>
</organism>
<dbReference type="RefSeq" id="WP_322937735.1">
    <property type="nucleotide sequence ID" value="NZ_CP141059.1"/>
</dbReference>
<feature type="domain" description="N-acetyltransferase" evidence="1">
    <location>
        <begin position="1"/>
        <end position="153"/>
    </location>
</feature>
<dbReference type="Pfam" id="PF00583">
    <property type="entry name" value="Acetyltransf_1"/>
    <property type="match status" value="1"/>
</dbReference>
<dbReference type="SUPFAM" id="SSF55729">
    <property type="entry name" value="Acyl-CoA N-acyltransferases (Nat)"/>
    <property type="match status" value="1"/>
</dbReference>
<dbReference type="InterPro" id="IPR000182">
    <property type="entry name" value="GNAT_dom"/>
</dbReference>
<proteinExistence type="predicted"/>